<dbReference type="GO" id="GO:0009425">
    <property type="term" value="C:bacterial-type flagellum basal body"/>
    <property type="evidence" value="ECO:0007669"/>
    <property type="project" value="InterPro"/>
</dbReference>
<dbReference type="GO" id="GO:0006935">
    <property type="term" value="P:chemotaxis"/>
    <property type="evidence" value="ECO:0007669"/>
    <property type="project" value="UniProtKB-KW"/>
</dbReference>
<proteinExistence type="inferred from homology"/>
<evidence type="ECO:0000256" key="9">
    <source>
        <dbReference type="ARBA" id="ARBA00023136"/>
    </source>
</evidence>
<evidence type="ECO:0000313" key="11">
    <source>
        <dbReference type="EMBL" id="SEK61201.1"/>
    </source>
</evidence>
<name>A0A1H7IFB2_9GAMM</name>
<keyword evidence="11" id="KW-0969">Cilium</keyword>
<dbReference type="Proteomes" id="UP000199256">
    <property type="component" value="Unassembled WGS sequence"/>
</dbReference>
<keyword evidence="6" id="KW-0812">Transmembrane</keyword>
<evidence type="ECO:0000256" key="5">
    <source>
        <dbReference type="ARBA" id="ARBA00022500"/>
    </source>
</evidence>
<dbReference type="Pfam" id="PF03748">
    <property type="entry name" value="FliL"/>
    <property type="match status" value="1"/>
</dbReference>
<dbReference type="EMBL" id="FOAA01000003">
    <property type="protein sequence ID" value="SEK61201.1"/>
    <property type="molecule type" value="Genomic_DNA"/>
</dbReference>
<comment type="similarity">
    <text evidence="3 10">Belongs to the FliL family.</text>
</comment>
<comment type="function">
    <text evidence="1 10">Controls the rotational direction of flagella during chemotaxis.</text>
</comment>
<keyword evidence="8" id="KW-1133">Transmembrane helix</keyword>
<accession>A0A1H7IFB2</accession>
<keyword evidence="11" id="KW-0966">Cell projection</keyword>
<dbReference type="STRING" id="1396821.SAMN05444515_103131"/>
<dbReference type="GO" id="GO:0071978">
    <property type="term" value="P:bacterial-type flagellum-dependent swarming motility"/>
    <property type="evidence" value="ECO:0007669"/>
    <property type="project" value="TreeGrafter"/>
</dbReference>
<organism evidence="11 12">
    <name type="scientific">Ectothiorhodospira marina</name>
    <dbReference type="NCBI Taxonomy" id="1396821"/>
    <lineage>
        <taxon>Bacteria</taxon>
        <taxon>Pseudomonadati</taxon>
        <taxon>Pseudomonadota</taxon>
        <taxon>Gammaproteobacteria</taxon>
        <taxon>Chromatiales</taxon>
        <taxon>Ectothiorhodospiraceae</taxon>
        <taxon>Ectothiorhodospira</taxon>
    </lineage>
</organism>
<evidence type="ECO:0000256" key="3">
    <source>
        <dbReference type="ARBA" id="ARBA00008281"/>
    </source>
</evidence>
<comment type="subcellular location">
    <subcellularLocation>
        <location evidence="10">Cell inner membrane</location>
    </subcellularLocation>
    <subcellularLocation>
        <location evidence="2">Cell membrane</location>
        <topology evidence="2">Single-pass membrane protein</topology>
    </subcellularLocation>
</comment>
<protein>
    <recommendedName>
        <fullName evidence="10">Flagellar protein FliL</fullName>
    </recommendedName>
</protein>
<keyword evidence="4" id="KW-1003">Cell membrane</keyword>
<keyword evidence="12" id="KW-1185">Reference proteome</keyword>
<keyword evidence="5 10" id="KW-0145">Chemotaxis</keyword>
<keyword evidence="9 10" id="KW-0472">Membrane</keyword>
<evidence type="ECO:0000256" key="6">
    <source>
        <dbReference type="ARBA" id="ARBA00022692"/>
    </source>
</evidence>
<reference evidence="12" key="1">
    <citation type="submission" date="2016-10" db="EMBL/GenBank/DDBJ databases">
        <authorList>
            <person name="Varghese N."/>
            <person name="Submissions S."/>
        </authorList>
    </citation>
    <scope>NUCLEOTIDE SEQUENCE [LARGE SCALE GENOMIC DNA]</scope>
    <source>
        <strain evidence="12">DSM 241</strain>
    </source>
</reference>
<dbReference type="PANTHER" id="PTHR35091:SF2">
    <property type="entry name" value="FLAGELLAR PROTEIN FLIL"/>
    <property type="match status" value="1"/>
</dbReference>
<evidence type="ECO:0000256" key="10">
    <source>
        <dbReference type="RuleBase" id="RU364125"/>
    </source>
</evidence>
<evidence type="ECO:0000256" key="7">
    <source>
        <dbReference type="ARBA" id="ARBA00022779"/>
    </source>
</evidence>
<dbReference type="AlphaFoldDB" id="A0A1H7IFB2"/>
<dbReference type="InterPro" id="IPR005503">
    <property type="entry name" value="FliL"/>
</dbReference>
<dbReference type="PANTHER" id="PTHR35091">
    <property type="entry name" value="FLAGELLAR PROTEIN FLIL"/>
    <property type="match status" value="1"/>
</dbReference>
<keyword evidence="11" id="KW-0282">Flagellum</keyword>
<dbReference type="GO" id="GO:0005886">
    <property type="term" value="C:plasma membrane"/>
    <property type="evidence" value="ECO:0007669"/>
    <property type="project" value="UniProtKB-SubCell"/>
</dbReference>
<evidence type="ECO:0000256" key="4">
    <source>
        <dbReference type="ARBA" id="ARBA00022475"/>
    </source>
</evidence>
<keyword evidence="10" id="KW-0997">Cell inner membrane</keyword>
<sequence>MLLLAGAPMGAWAAAPAADKGETYPGYIALDPPLVVNLDNPRRAQFLQIKAQFYVETATDAEQVQRHMPVLRDRMITYFGGRDPEKVRGAQERERMRGEVLDQLRQAMEETTGAPCISSLYFTGFIVQ</sequence>
<gene>
    <name evidence="11" type="ORF">SAMN05444515_103131</name>
</gene>
<evidence type="ECO:0000256" key="1">
    <source>
        <dbReference type="ARBA" id="ARBA00002254"/>
    </source>
</evidence>
<keyword evidence="7 10" id="KW-0283">Flagellar rotation</keyword>
<evidence type="ECO:0000256" key="8">
    <source>
        <dbReference type="ARBA" id="ARBA00022989"/>
    </source>
</evidence>
<dbReference type="OrthoDB" id="5616092at2"/>
<evidence type="ECO:0000313" key="12">
    <source>
        <dbReference type="Proteomes" id="UP000199256"/>
    </source>
</evidence>
<evidence type="ECO:0000256" key="2">
    <source>
        <dbReference type="ARBA" id="ARBA00004162"/>
    </source>
</evidence>